<comment type="caution">
    <text evidence="2">The sequence shown here is derived from an EMBL/GenBank/DDBJ whole genome shotgun (WGS) entry which is preliminary data.</text>
</comment>
<name>A0A4R6V0M0_9ACTN</name>
<organism evidence="2 3">
    <name type="scientific">Actinorugispora endophytica</name>
    <dbReference type="NCBI Taxonomy" id="1605990"/>
    <lineage>
        <taxon>Bacteria</taxon>
        <taxon>Bacillati</taxon>
        <taxon>Actinomycetota</taxon>
        <taxon>Actinomycetes</taxon>
        <taxon>Streptosporangiales</taxon>
        <taxon>Nocardiopsidaceae</taxon>
        <taxon>Actinorugispora</taxon>
    </lineage>
</organism>
<evidence type="ECO:0000313" key="2">
    <source>
        <dbReference type="EMBL" id="TDQ53293.1"/>
    </source>
</evidence>
<keyword evidence="3" id="KW-1185">Reference proteome</keyword>
<dbReference type="InterPro" id="IPR043917">
    <property type="entry name" value="DUF5753"/>
</dbReference>
<gene>
    <name evidence="2" type="ORF">EV190_10482</name>
</gene>
<proteinExistence type="predicted"/>
<evidence type="ECO:0000313" key="3">
    <source>
        <dbReference type="Proteomes" id="UP000295281"/>
    </source>
</evidence>
<sequence>MSWWRQLAGGTRARQTAARDLEGRTHRFRIFESACVPGLLQTPDYAWYMIRRGIHLHSAPNDLEAGVRVRMERRRILDEPDRVFDMLIWEPALRMSLSPPGVMVGQMDHIADVIRRGTVGIAILPTEARVSVVPSHGFWIFDDDRVLVETIGAELCLTDDDAITPYRKVFAELSGAAVRGSEALRIVARVRHEFAAGPTGASR</sequence>
<dbReference type="Pfam" id="PF19054">
    <property type="entry name" value="DUF5753"/>
    <property type="match status" value="1"/>
</dbReference>
<dbReference type="OrthoDB" id="4966777at2"/>
<reference evidence="2 3" key="1">
    <citation type="submission" date="2019-03" db="EMBL/GenBank/DDBJ databases">
        <title>Genomic Encyclopedia of Type Strains, Phase IV (KMG-IV): sequencing the most valuable type-strain genomes for metagenomic binning, comparative biology and taxonomic classification.</title>
        <authorList>
            <person name="Goeker M."/>
        </authorList>
    </citation>
    <scope>NUCLEOTIDE SEQUENCE [LARGE SCALE GENOMIC DNA]</scope>
    <source>
        <strain evidence="2 3">DSM 46770</strain>
    </source>
</reference>
<dbReference type="RefSeq" id="WP_133740829.1">
    <property type="nucleotide sequence ID" value="NZ_SNYN01000004.1"/>
</dbReference>
<accession>A0A4R6V0M0</accession>
<feature type="domain" description="DUF5753" evidence="1">
    <location>
        <begin position="18"/>
        <end position="188"/>
    </location>
</feature>
<protein>
    <recommendedName>
        <fullName evidence="1">DUF5753 domain-containing protein</fullName>
    </recommendedName>
</protein>
<dbReference type="Proteomes" id="UP000295281">
    <property type="component" value="Unassembled WGS sequence"/>
</dbReference>
<dbReference type="AlphaFoldDB" id="A0A4R6V0M0"/>
<dbReference type="EMBL" id="SNYN01000004">
    <property type="protein sequence ID" value="TDQ53293.1"/>
    <property type="molecule type" value="Genomic_DNA"/>
</dbReference>
<evidence type="ECO:0000259" key="1">
    <source>
        <dbReference type="Pfam" id="PF19054"/>
    </source>
</evidence>